<dbReference type="GO" id="GO:0003677">
    <property type="term" value="F:DNA binding"/>
    <property type="evidence" value="ECO:0007669"/>
    <property type="project" value="InterPro"/>
</dbReference>
<keyword evidence="3" id="KW-1185">Reference proteome</keyword>
<dbReference type="SMART" id="SM00530">
    <property type="entry name" value="HTH_XRE"/>
    <property type="match status" value="1"/>
</dbReference>
<dbReference type="AlphaFoldDB" id="A0A5P8WJK7"/>
<dbReference type="Proteomes" id="UP000326678">
    <property type="component" value="Chromosome pGXM01"/>
</dbReference>
<evidence type="ECO:0000259" key="1">
    <source>
        <dbReference type="PROSITE" id="PS50943"/>
    </source>
</evidence>
<dbReference type="InterPro" id="IPR010982">
    <property type="entry name" value="Lambda_DNA-bd_dom_sf"/>
</dbReference>
<dbReference type="EMBL" id="CP045228">
    <property type="protein sequence ID" value="QFS52336.1"/>
    <property type="molecule type" value="Genomic_DNA"/>
</dbReference>
<protein>
    <submittedName>
        <fullName evidence="2">Helix-turn-helix protein</fullName>
    </submittedName>
</protein>
<dbReference type="InterPro" id="IPR001387">
    <property type="entry name" value="Cro/C1-type_HTH"/>
</dbReference>
<reference evidence="2 3" key="1">
    <citation type="submission" date="2019-10" db="EMBL/GenBank/DDBJ databases">
        <title>Genomic and transcriptomic insights into the perfect genentic adaptation of a filamentous nitrogen-fixing cyanobacterium to rice fields.</title>
        <authorList>
            <person name="Chen Z."/>
        </authorList>
    </citation>
    <scope>NUCLEOTIDE SEQUENCE [LARGE SCALE GENOMIC DNA]</scope>
    <source>
        <strain evidence="2">CCNUC1</strain>
    </source>
</reference>
<gene>
    <name evidence="2" type="ORF">GXM_09830</name>
</gene>
<feature type="domain" description="HTH cro/C1-type" evidence="1">
    <location>
        <begin position="29"/>
        <end position="82"/>
    </location>
</feature>
<dbReference type="PROSITE" id="PS50943">
    <property type="entry name" value="HTH_CROC1"/>
    <property type="match status" value="1"/>
</dbReference>
<dbReference type="SUPFAM" id="SSF47413">
    <property type="entry name" value="lambda repressor-like DNA-binding domains"/>
    <property type="match status" value="1"/>
</dbReference>
<name>A0A5P8WJK7_9NOSO</name>
<accession>A0A5P8WJK7</accession>
<evidence type="ECO:0000313" key="2">
    <source>
        <dbReference type="EMBL" id="QFS52336.1"/>
    </source>
</evidence>
<dbReference type="CDD" id="cd00093">
    <property type="entry name" value="HTH_XRE"/>
    <property type="match status" value="1"/>
</dbReference>
<dbReference type="Gene3D" id="1.10.260.40">
    <property type="entry name" value="lambda repressor-like DNA-binding domains"/>
    <property type="match status" value="1"/>
</dbReference>
<dbReference type="KEGG" id="nsh:GXM_09830"/>
<evidence type="ECO:0000313" key="3">
    <source>
        <dbReference type="Proteomes" id="UP000326678"/>
    </source>
</evidence>
<proteinExistence type="predicted"/>
<dbReference type="Pfam" id="PF01381">
    <property type="entry name" value="HTH_3"/>
    <property type="match status" value="1"/>
</dbReference>
<organism evidence="2 3">
    <name type="scientific">Nostoc sphaeroides CCNUC1</name>
    <dbReference type="NCBI Taxonomy" id="2653204"/>
    <lineage>
        <taxon>Bacteria</taxon>
        <taxon>Bacillati</taxon>
        <taxon>Cyanobacteriota</taxon>
        <taxon>Cyanophyceae</taxon>
        <taxon>Nostocales</taxon>
        <taxon>Nostocaceae</taxon>
        <taxon>Nostoc</taxon>
    </lineage>
</organism>
<sequence length="93" mass="10708">MFATQVVGFELMTIKKPLVIEQPKLGKLIHELRTVVGLTQEQFATHLGVTYSTVNRWENKRSKLSPMAMQRIEKFLQEMGDQGQKLLAKYQSN</sequence>